<proteinExistence type="predicted"/>
<evidence type="ECO:0000256" key="1">
    <source>
        <dbReference type="SAM" id="MobiDB-lite"/>
    </source>
</evidence>
<dbReference type="RefSeq" id="WP_015654928.1">
    <property type="nucleotide sequence ID" value="NC_020504.1"/>
</dbReference>
<gene>
    <name evidence="2" type="ORF">BN159_0144</name>
</gene>
<dbReference type="EMBL" id="HE971709">
    <property type="protein sequence ID" value="CCK24523.1"/>
    <property type="molecule type" value="Genomic_DNA"/>
</dbReference>
<organism evidence="2 3">
    <name type="scientific">Streptomyces davaonensis (strain DSM 101723 / JCM 4913 / KCC S-0913 / 768)</name>
    <dbReference type="NCBI Taxonomy" id="1214101"/>
    <lineage>
        <taxon>Bacteria</taxon>
        <taxon>Bacillati</taxon>
        <taxon>Actinomycetota</taxon>
        <taxon>Actinomycetes</taxon>
        <taxon>Kitasatosporales</taxon>
        <taxon>Streptomycetaceae</taxon>
        <taxon>Streptomyces</taxon>
    </lineage>
</organism>
<dbReference type="AlphaFoldDB" id="K4QUA7"/>
<evidence type="ECO:0000313" key="2">
    <source>
        <dbReference type="EMBL" id="CCK24523.1"/>
    </source>
</evidence>
<feature type="region of interest" description="Disordered" evidence="1">
    <location>
        <begin position="59"/>
        <end position="86"/>
    </location>
</feature>
<dbReference type="HOGENOM" id="CLU_2496473_0_0_11"/>
<protein>
    <submittedName>
        <fullName evidence="2">Uncharacterized protein</fullName>
    </submittedName>
</protein>
<evidence type="ECO:0000313" key="3">
    <source>
        <dbReference type="Proteomes" id="UP000008043"/>
    </source>
</evidence>
<reference evidence="2 3" key="1">
    <citation type="journal article" date="2012" name="J. Bacteriol.">
        <title>Genome sequence of the bacterium Streptomyces davawensis JCM 4913 and heterologous production of the unique antibiotic roseoflavin.</title>
        <authorList>
            <person name="Jankowitsch F."/>
            <person name="Schwarz J."/>
            <person name="Ruckert C."/>
            <person name="Gust B."/>
            <person name="Szczepanowski R."/>
            <person name="Blom J."/>
            <person name="Pelzer S."/>
            <person name="Kalinowski J."/>
            <person name="Mack M."/>
        </authorList>
    </citation>
    <scope>NUCLEOTIDE SEQUENCE [LARGE SCALE GENOMIC DNA]</scope>
    <source>
        <strain evidence="3">DSM 101723 / JCM 4913 / KCC S-0913 / 768</strain>
    </source>
</reference>
<dbReference type="KEGG" id="sdv:BN159_0144"/>
<accession>K4QUA7</accession>
<keyword evidence="3" id="KW-1185">Reference proteome</keyword>
<dbReference type="PATRIC" id="fig|1214101.3.peg.142"/>
<sequence length="86" mass="8819">MRTGTNRGPDFGSCGDEGTAADADLVDFRLGPALSSACRLVSSSRRCWVPVMAVIVGSATNHDGRSGGLTPWPTGAPTTRPARCAA</sequence>
<name>K4QUA7_STRDJ</name>
<dbReference type="Proteomes" id="UP000008043">
    <property type="component" value="Chromosome"/>
</dbReference>